<feature type="domain" description="Peptidase M12B" evidence="15">
    <location>
        <begin position="183"/>
        <end position="380"/>
    </location>
</feature>
<dbReference type="FunFam" id="3.40.390.10:FF:000014">
    <property type="entry name" value="disintegrin and metalloproteinase domain-containing protein 11"/>
    <property type="match status" value="1"/>
</dbReference>
<evidence type="ECO:0000256" key="11">
    <source>
        <dbReference type="PROSITE-ProRule" id="PRU00276"/>
    </source>
</evidence>
<dbReference type="SUPFAM" id="SSF57552">
    <property type="entry name" value="Blood coagulation inhibitor (disintegrin)"/>
    <property type="match status" value="1"/>
</dbReference>
<keyword evidence="7 10" id="KW-1015">Disulfide bond</keyword>
<dbReference type="PANTHER" id="PTHR11905:SF13">
    <property type="entry name" value="DISINTEGRIN AND METALLOPROTEINASE DOMAIN-CONTAINING PROTEIN 23"/>
    <property type="match status" value="1"/>
</dbReference>
<dbReference type="InterPro" id="IPR024079">
    <property type="entry name" value="MetalloPept_cat_dom_sf"/>
</dbReference>
<dbReference type="GeneTree" id="ENSGT00940000158781"/>
<evidence type="ECO:0000256" key="13">
    <source>
        <dbReference type="SAM" id="Phobius"/>
    </source>
</evidence>
<evidence type="ECO:0000256" key="8">
    <source>
        <dbReference type="ARBA" id="ARBA00023180"/>
    </source>
</evidence>
<dbReference type="GO" id="GO:0042734">
    <property type="term" value="C:presynaptic membrane"/>
    <property type="evidence" value="ECO:0007669"/>
    <property type="project" value="TreeGrafter"/>
</dbReference>
<evidence type="ECO:0000256" key="3">
    <source>
        <dbReference type="ARBA" id="ARBA00022692"/>
    </source>
</evidence>
<dbReference type="GO" id="GO:0012505">
    <property type="term" value="C:endomembrane system"/>
    <property type="evidence" value="ECO:0007669"/>
    <property type="project" value="UniProtKB-SubCell"/>
</dbReference>
<evidence type="ECO:0000313" key="17">
    <source>
        <dbReference type="Proteomes" id="UP000694402"/>
    </source>
</evidence>
<dbReference type="InterPro" id="IPR000742">
    <property type="entry name" value="EGF"/>
</dbReference>
<dbReference type="PANTHER" id="PTHR11905">
    <property type="entry name" value="ADAM A DISINTEGRIN AND METALLOPROTEASE DOMAIN"/>
    <property type="match status" value="1"/>
</dbReference>
<evidence type="ECO:0000256" key="1">
    <source>
        <dbReference type="ARBA" id="ARBA00022536"/>
    </source>
</evidence>
<evidence type="ECO:0000256" key="7">
    <source>
        <dbReference type="ARBA" id="ARBA00023157"/>
    </source>
</evidence>
<dbReference type="InterPro" id="IPR001590">
    <property type="entry name" value="Peptidase_M12B"/>
</dbReference>
<dbReference type="Gene3D" id="3.40.390.10">
    <property type="entry name" value="Collagenase (Catalytic Domain)"/>
    <property type="match status" value="1"/>
</dbReference>
<gene>
    <name evidence="16" type="primary">ADAM23</name>
</gene>
<comment type="caution">
    <text evidence="11">Lacks conserved residue(s) required for the propagation of feature annotation.</text>
</comment>
<dbReference type="GO" id="GO:0006508">
    <property type="term" value="P:proteolysis"/>
    <property type="evidence" value="ECO:0007669"/>
    <property type="project" value="InterPro"/>
</dbReference>
<dbReference type="Gene3D" id="4.10.70.10">
    <property type="entry name" value="Disintegrin domain"/>
    <property type="match status" value="1"/>
</dbReference>
<organism evidence="16 17">
    <name type="scientific">Oncorhynchus tshawytscha</name>
    <name type="common">Chinook salmon</name>
    <name type="synonym">Salmo tshawytscha</name>
    <dbReference type="NCBI Taxonomy" id="74940"/>
    <lineage>
        <taxon>Eukaryota</taxon>
        <taxon>Metazoa</taxon>
        <taxon>Chordata</taxon>
        <taxon>Craniata</taxon>
        <taxon>Vertebrata</taxon>
        <taxon>Euteleostomi</taxon>
        <taxon>Actinopterygii</taxon>
        <taxon>Neopterygii</taxon>
        <taxon>Teleostei</taxon>
        <taxon>Protacanthopterygii</taxon>
        <taxon>Salmoniformes</taxon>
        <taxon>Salmonidae</taxon>
        <taxon>Salmoninae</taxon>
        <taxon>Oncorhynchus</taxon>
    </lineage>
</organism>
<dbReference type="Pfam" id="PF08516">
    <property type="entry name" value="ADAM_CR"/>
    <property type="match status" value="1"/>
</dbReference>
<dbReference type="PROSITE" id="PS50214">
    <property type="entry name" value="DISINTEGRIN_2"/>
    <property type="match status" value="1"/>
</dbReference>
<keyword evidence="4" id="KW-0732">Signal</keyword>
<dbReference type="InterPro" id="IPR034027">
    <property type="entry name" value="Reprolysin_adamalysin"/>
</dbReference>
<keyword evidence="1" id="KW-0245">EGF-like domain</keyword>
<comment type="subcellular location">
    <subcellularLocation>
        <location evidence="9">Endomembrane system</location>
        <topology evidence="9">Single-pass type I membrane protein</topology>
    </subcellularLocation>
</comment>
<evidence type="ECO:0000313" key="16">
    <source>
        <dbReference type="Ensembl" id="ENSOTSP00005116333.1"/>
    </source>
</evidence>
<dbReference type="GO" id="GO:0004222">
    <property type="term" value="F:metalloendopeptidase activity"/>
    <property type="evidence" value="ECO:0007669"/>
    <property type="project" value="InterPro"/>
</dbReference>
<reference evidence="17" key="1">
    <citation type="journal article" date="2018" name="PLoS ONE">
        <title>Chinook salmon (Oncorhynchus tshawytscha) genome and transcriptome.</title>
        <authorList>
            <person name="Christensen K.A."/>
            <person name="Leong J.S."/>
            <person name="Sakhrani D."/>
            <person name="Biagi C.A."/>
            <person name="Minkley D.R."/>
            <person name="Withler R.E."/>
            <person name="Rondeau E.B."/>
            <person name="Koop B.F."/>
            <person name="Devlin R.H."/>
        </authorList>
    </citation>
    <scope>NUCLEOTIDE SEQUENCE [LARGE SCALE GENOMIC DNA]</scope>
</reference>
<dbReference type="AlphaFoldDB" id="A0AAZ3PJK8"/>
<dbReference type="InterPro" id="IPR001762">
    <property type="entry name" value="Disintegrin_dom"/>
</dbReference>
<evidence type="ECO:0000256" key="9">
    <source>
        <dbReference type="ARBA" id="ARBA00046288"/>
    </source>
</evidence>
<dbReference type="Proteomes" id="UP000694402">
    <property type="component" value="Unassembled WGS sequence"/>
</dbReference>
<feature type="domain" description="Disintegrin" evidence="14">
    <location>
        <begin position="386"/>
        <end position="471"/>
    </location>
</feature>
<evidence type="ECO:0000256" key="4">
    <source>
        <dbReference type="ARBA" id="ARBA00022729"/>
    </source>
</evidence>
<sequence length="700" mass="77273">GSCFHEPARLLLYCNTILFELTEATAAAATDNTSHSAAEHVITYPSRLIYYLKEDSESTYHDLDTRARNQVHLAQASFQLDAFGSKFVLDLTLNNDLLSSDYVEIHYEEGKSVLSKGGEHCYYHGQVRGKDDSHVALSTCNGLHGMFDDGLYLYIMEPLQQTHSILTNLWLFQMPRNVFEEMKYLEIMIVSDHNMYKRLKTKQHTRNSAKSVVNLVDAIFKEHLHTRVVLVAVEIWSDKDPIPISVKPLDMLKDFSKYRAQSIKQHTDAVHLFSNVTFHYRRSSVAYFGGMCSVSRGVGVNEYGTTWTMASSLSQSLAQNLGIQWDPAAKRKECGCSDSWVGCIMEDTGVQHPRKFSKCSISDYKEFLLKGGGSCLYNRPNKLFESTECGNGYIEVGEECDCGDRTECYKDCCKKCSLANGAHCADGPCCNNTCLFYPRGYSCRYAVNDCDISETCSGDSGQCPPNLHKQDGYQCQVDQGRCYSGECKTRGNQCKYLWGPKAGGSEKFCYEKLNTEGTEKGNCGKDGDKWLQCSKHDVFCGFLLCSNIGHNPRIGMMKGDITRTSFNHQGRPVNCSGGHVLLDDETDLGYVEDGAPCGPSMMCLDHKCLPIQSLNMSTCPSGPNGQVCSSHGVCNNEATCTCDTTWAGTDCSMPDPPKEPAPTEDEEPKGPSATNLIIGSIAGAILVAAIVLGGTGWGFK</sequence>
<dbReference type="FunFam" id="4.10.70.10:FF:000001">
    <property type="entry name" value="Disintegrin and metalloproteinase domain-containing protein 22"/>
    <property type="match status" value="1"/>
</dbReference>
<evidence type="ECO:0000259" key="15">
    <source>
        <dbReference type="PROSITE" id="PS50215"/>
    </source>
</evidence>
<dbReference type="InterPro" id="IPR036436">
    <property type="entry name" value="Disintegrin_dom_sf"/>
</dbReference>
<proteinExistence type="predicted"/>
<feature type="region of interest" description="Disordered" evidence="12">
    <location>
        <begin position="651"/>
        <end position="674"/>
    </location>
</feature>
<feature type="transmembrane region" description="Helical" evidence="13">
    <location>
        <begin position="676"/>
        <end position="699"/>
    </location>
</feature>
<dbReference type="SMART" id="SM00608">
    <property type="entry name" value="ACR"/>
    <property type="match status" value="1"/>
</dbReference>
<dbReference type="Ensembl" id="ENSOTST00005150288.1">
    <property type="protein sequence ID" value="ENSOTSP00005116333.1"/>
    <property type="gene ID" value="ENSOTSG00005044552.2"/>
</dbReference>
<evidence type="ECO:0008006" key="18">
    <source>
        <dbReference type="Google" id="ProtNLM"/>
    </source>
</evidence>
<keyword evidence="5 13" id="KW-1133">Transmembrane helix</keyword>
<keyword evidence="6 13" id="KW-0472">Membrane</keyword>
<dbReference type="SUPFAM" id="SSF55486">
    <property type="entry name" value="Metalloproteases ('zincins'), catalytic domain"/>
    <property type="match status" value="1"/>
</dbReference>
<evidence type="ECO:0000256" key="12">
    <source>
        <dbReference type="SAM" id="MobiDB-lite"/>
    </source>
</evidence>
<name>A0AAZ3PJK8_ONCTS</name>
<evidence type="ECO:0000256" key="10">
    <source>
        <dbReference type="PROSITE-ProRule" id="PRU00068"/>
    </source>
</evidence>
<keyword evidence="3 13" id="KW-0812">Transmembrane</keyword>
<protein>
    <recommendedName>
        <fullName evidence="18">ADAM metallopeptidase domain 23a</fullName>
    </recommendedName>
</protein>
<dbReference type="CDD" id="cd04269">
    <property type="entry name" value="ZnMc_adamalysin_II_like"/>
    <property type="match status" value="1"/>
</dbReference>
<dbReference type="Pfam" id="PF00200">
    <property type="entry name" value="Disintegrin"/>
    <property type="match status" value="1"/>
</dbReference>
<dbReference type="PROSITE" id="PS00022">
    <property type="entry name" value="EGF_1"/>
    <property type="match status" value="1"/>
</dbReference>
<feature type="disulfide bond" evidence="10">
    <location>
        <begin position="443"/>
        <end position="463"/>
    </location>
</feature>
<dbReference type="Pfam" id="PF01421">
    <property type="entry name" value="Reprolysin"/>
    <property type="match status" value="1"/>
</dbReference>
<keyword evidence="17" id="KW-1185">Reference proteome</keyword>
<keyword evidence="8" id="KW-0325">Glycoprotein</keyword>
<dbReference type="InterPro" id="IPR006586">
    <property type="entry name" value="ADAM_Cys-rich"/>
</dbReference>
<accession>A0AAZ3PJK8</accession>
<reference evidence="16" key="3">
    <citation type="submission" date="2025-09" db="UniProtKB">
        <authorList>
            <consortium name="Ensembl"/>
        </authorList>
    </citation>
    <scope>IDENTIFICATION</scope>
</reference>
<evidence type="ECO:0000256" key="6">
    <source>
        <dbReference type="ARBA" id="ARBA00023136"/>
    </source>
</evidence>
<dbReference type="Gene3D" id="2.10.25.10">
    <property type="entry name" value="Laminin"/>
    <property type="match status" value="1"/>
</dbReference>
<keyword evidence="2" id="KW-0165">Cleavage on pair of basic residues</keyword>
<evidence type="ECO:0000259" key="14">
    <source>
        <dbReference type="PROSITE" id="PS50214"/>
    </source>
</evidence>
<reference evidence="16" key="2">
    <citation type="submission" date="2025-08" db="UniProtKB">
        <authorList>
            <consortium name="Ensembl"/>
        </authorList>
    </citation>
    <scope>IDENTIFICATION</scope>
</reference>
<dbReference type="SMART" id="SM00050">
    <property type="entry name" value="DISIN"/>
    <property type="match status" value="1"/>
</dbReference>
<dbReference type="Pfam" id="PF01562">
    <property type="entry name" value="Pep_M12B_propep"/>
    <property type="match status" value="1"/>
</dbReference>
<evidence type="ECO:0000256" key="2">
    <source>
        <dbReference type="ARBA" id="ARBA00022685"/>
    </source>
</evidence>
<dbReference type="InterPro" id="IPR002870">
    <property type="entry name" value="Peptidase_M12B_N"/>
</dbReference>
<evidence type="ECO:0000256" key="5">
    <source>
        <dbReference type="ARBA" id="ARBA00022989"/>
    </source>
</evidence>
<dbReference type="PROSITE" id="PS50215">
    <property type="entry name" value="ADAM_MEPRO"/>
    <property type="match status" value="1"/>
</dbReference>